<evidence type="ECO:0000256" key="1">
    <source>
        <dbReference type="SAM" id="SignalP"/>
    </source>
</evidence>
<keyword evidence="1" id="KW-0732">Signal</keyword>
<accession>A0A5C3MPQ7</accession>
<dbReference type="EMBL" id="ML213524">
    <property type="protein sequence ID" value="TFK47379.1"/>
    <property type="molecule type" value="Genomic_DNA"/>
</dbReference>
<dbReference type="InterPro" id="IPR001810">
    <property type="entry name" value="F-box_dom"/>
</dbReference>
<evidence type="ECO:0000313" key="3">
    <source>
        <dbReference type="EMBL" id="TFK47379.1"/>
    </source>
</evidence>
<feature type="domain" description="F-box" evidence="2">
    <location>
        <begin position="1"/>
        <end position="46"/>
    </location>
</feature>
<organism evidence="3 4">
    <name type="scientific">Heliocybe sulcata</name>
    <dbReference type="NCBI Taxonomy" id="5364"/>
    <lineage>
        <taxon>Eukaryota</taxon>
        <taxon>Fungi</taxon>
        <taxon>Dikarya</taxon>
        <taxon>Basidiomycota</taxon>
        <taxon>Agaricomycotina</taxon>
        <taxon>Agaricomycetes</taxon>
        <taxon>Gloeophyllales</taxon>
        <taxon>Gloeophyllaceae</taxon>
        <taxon>Heliocybe</taxon>
    </lineage>
</organism>
<evidence type="ECO:0000259" key="2">
    <source>
        <dbReference type="PROSITE" id="PS50181"/>
    </source>
</evidence>
<dbReference type="OrthoDB" id="550575at2759"/>
<dbReference type="PROSITE" id="PS50181">
    <property type="entry name" value="FBOX"/>
    <property type="match status" value="1"/>
</dbReference>
<evidence type="ECO:0000313" key="4">
    <source>
        <dbReference type="Proteomes" id="UP000305948"/>
    </source>
</evidence>
<name>A0A5C3MPQ7_9AGAM</name>
<proteinExistence type="predicted"/>
<dbReference type="Gene3D" id="1.20.1280.50">
    <property type="match status" value="1"/>
</dbReference>
<dbReference type="SUPFAM" id="SSF81383">
    <property type="entry name" value="F-box domain"/>
    <property type="match status" value="1"/>
</dbReference>
<reference evidence="3 4" key="1">
    <citation type="journal article" date="2019" name="Nat. Ecol. Evol.">
        <title>Megaphylogeny resolves global patterns of mushroom evolution.</title>
        <authorList>
            <person name="Varga T."/>
            <person name="Krizsan K."/>
            <person name="Foldi C."/>
            <person name="Dima B."/>
            <person name="Sanchez-Garcia M."/>
            <person name="Sanchez-Ramirez S."/>
            <person name="Szollosi G.J."/>
            <person name="Szarkandi J.G."/>
            <person name="Papp V."/>
            <person name="Albert L."/>
            <person name="Andreopoulos W."/>
            <person name="Angelini C."/>
            <person name="Antonin V."/>
            <person name="Barry K.W."/>
            <person name="Bougher N.L."/>
            <person name="Buchanan P."/>
            <person name="Buyck B."/>
            <person name="Bense V."/>
            <person name="Catcheside P."/>
            <person name="Chovatia M."/>
            <person name="Cooper J."/>
            <person name="Damon W."/>
            <person name="Desjardin D."/>
            <person name="Finy P."/>
            <person name="Geml J."/>
            <person name="Haridas S."/>
            <person name="Hughes K."/>
            <person name="Justo A."/>
            <person name="Karasinski D."/>
            <person name="Kautmanova I."/>
            <person name="Kiss B."/>
            <person name="Kocsube S."/>
            <person name="Kotiranta H."/>
            <person name="LaButti K.M."/>
            <person name="Lechner B.E."/>
            <person name="Liimatainen K."/>
            <person name="Lipzen A."/>
            <person name="Lukacs Z."/>
            <person name="Mihaltcheva S."/>
            <person name="Morgado L.N."/>
            <person name="Niskanen T."/>
            <person name="Noordeloos M.E."/>
            <person name="Ohm R.A."/>
            <person name="Ortiz-Santana B."/>
            <person name="Ovrebo C."/>
            <person name="Racz N."/>
            <person name="Riley R."/>
            <person name="Savchenko A."/>
            <person name="Shiryaev A."/>
            <person name="Soop K."/>
            <person name="Spirin V."/>
            <person name="Szebenyi C."/>
            <person name="Tomsovsky M."/>
            <person name="Tulloss R.E."/>
            <person name="Uehling J."/>
            <person name="Grigoriev I.V."/>
            <person name="Vagvolgyi C."/>
            <person name="Papp T."/>
            <person name="Martin F.M."/>
            <person name="Miettinen O."/>
            <person name="Hibbett D.S."/>
            <person name="Nagy L.G."/>
        </authorList>
    </citation>
    <scope>NUCLEOTIDE SEQUENCE [LARGE SCALE GENOMIC DNA]</scope>
    <source>
        <strain evidence="3 4">OMC1185</strain>
    </source>
</reference>
<keyword evidence="4" id="KW-1185">Reference proteome</keyword>
<gene>
    <name evidence="3" type="ORF">OE88DRAFT_1666120</name>
</gene>
<dbReference type="Proteomes" id="UP000305948">
    <property type="component" value="Unassembled WGS sequence"/>
</dbReference>
<dbReference type="SUPFAM" id="SSF50969">
    <property type="entry name" value="YVTN repeat-like/Quinoprotein amine dehydrogenase"/>
    <property type="match status" value="1"/>
</dbReference>
<dbReference type="InterPro" id="IPR011044">
    <property type="entry name" value="Quino_amine_DH_bsu"/>
</dbReference>
<dbReference type="Pfam" id="PF12937">
    <property type="entry name" value="F-box-like"/>
    <property type="match status" value="1"/>
</dbReference>
<protein>
    <recommendedName>
        <fullName evidence="2">F-box domain-containing protein</fullName>
    </recommendedName>
</protein>
<sequence>MFPLPAELSLYIFSFLPLHAIAALNRTSKSFNDFIAVNEDTLYRQAAEWHRFITPGVMQLEDAKRQLKGFWSNAITTWKELDRQLMVIERNWSGRGTLVEGSYPPDNGGFNVHRFKIDREQQTLITTNVDVRDPQAEGHLEVKALEDGRPLWYISHWCIRPQAHCEFSEGFLVFDRCDRPMLEIWRRSLDAFEAKDGISSPAGAGLPELSLGQILDGVVREAYVPDVSMPEALEPSSNYTESLRGHFIPHALVAIEEPVRIRGYRMVYPILAVACQGVDPIIFLYDVRSGRMIRRIDVGEGLHELGDTTIIAEGHPRDVLYVDVNDQWVVLCMMGGMVVIRRDSEAELRSETAVRSDTHRMVFFPSPDMDLEVPQFSREGSMLLARCYGDISDIAPESPSVHRHELADLRYKLRRRVKGRFALEHMTLKMPRYKDTPERSTALVWVGAMRLQFFIAAHMSPSGRHLATINGDGLLFIIFDVARVATGEAAFSQITLKINLGEIASNLAWGDDDNRLAVVTRGGIYIIDIEPFRHRGYSEDGVSSLSSRKPQVLVNRLAHFTDASALDQVSCLQMSRTGLWVTYDSNALRTNFDDDMVHEPMRSVCFVDFSDGT</sequence>
<feature type="signal peptide" evidence="1">
    <location>
        <begin position="1"/>
        <end position="22"/>
    </location>
</feature>
<feature type="chain" id="PRO_5023116251" description="F-box domain-containing protein" evidence="1">
    <location>
        <begin position="23"/>
        <end position="613"/>
    </location>
</feature>
<dbReference type="InterPro" id="IPR036047">
    <property type="entry name" value="F-box-like_dom_sf"/>
</dbReference>
<dbReference type="AlphaFoldDB" id="A0A5C3MPQ7"/>